<dbReference type="RefSeq" id="XP_021012982.1">
    <property type="nucleotide sequence ID" value="XM_021157323.1"/>
</dbReference>
<accession>A0A6P5PEC1</accession>
<name>A0A6P5PEC1_MUSCR</name>
<reference evidence="2" key="1">
    <citation type="submission" date="2025-08" db="UniProtKB">
        <authorList>
            <consortium name="RefSeq"/>
        </authorList>
    </citation>
    <scope>IDENTIFICATION</scope>
</reference>
<dbReference type="AlphaFoldDB" id="A0A6P5PEC1"/>
<evidence type="ECO:0000313" key="1">
    <source>
        <dbReference type="Proteomes" id="UP000515126"/>
    </source>
</evidence>
<keyword evidence="1" id="KW-1185">Reference proteome</keyword>
<dbReference type="Proteomes" id="UP000515126">
    <property type="component" value="Chromosome 3"/>
</dbReference>
<evidence type="ECO:0000313" key="2">
    <source>
        <dbReference type="RefSeq" id="XP_021012982.1"/>
    </source>
</evidence>
<proteinExistence type="predicted"/>
<gene>
    <name evidence="2" type="primary">LOC110290694</name>
</gene>
<protein>
    <submittedName>
        <fullName evidence="2">Uncharacterized protein LOC110290694</fullName>
    </submittedName>
</protein>
<sequence length="153" mass="16824">MYRFSLRQMLAEGVDGPSGPATSGLVSISAEDIILTSEIPSAVTTCSETRDPCPYADVRPLSKHLNLNARTVEHKVVSESCKLTPDRVRFTPGGRFYTMKCLTESLAESHQNSPAVVRVAATGFFGEHCLSFCTYHHLCVNVGKKRVLANFWC</sequence>
<dbReference type="KEGG" id="mcal:110290694"/>
<dbReference type="GeneID" id="110290694"/>
<organism evidence="1 2">
    <name type="scientific">Mus caroli</name>
    <name type="common">Ryukyu mouse</name>
    <name type="synonym">Ricefield mouse</name>
    <dbReference type="NCBI Taxonomy" id="10089"/>
    <lineage>
        <taxon>Eukaryota</taxon>
        <taxon>Metazoa</taxon>
        <taxon>Chordata</taxon>
        <taxon>Craniata</taxon>
        <taxon>Vertebrata</taxon>
        <taxon>Euteleostomi</taxon>
        <taxon>Mammalia</taxon>
        <taxon>Eutheria</taxon>
        <taxon>Euarchontoglires</taxon>
        <taxon>Glires</taxon>
        <taxon>Rodentia</taxon>
        <taxon>Myomorpha</taxon>
        <taxon>Muroidea</taxon>
        <taxon>Muridae</taxon>
        <taxon>Murinae</taxon>
        <taxon>Mus</taxon>
        <taxon>Mus</taxon>
    </lineage>
</organism>